<dbReference type="Gene3D" id="3.40.50.720">
    <property type="entry name" value="NAD(P)-binding Rossmann-like Domain"/>
    <property type="match status" value="1"/>
</dbReference>
<evidence type="ECO:0000313" key="5">
    <source>
        <dbReference type="Proteomes" id="UP001219568"/>
    </source>
</evidence>
<evidence type="ECO:0000313" key="4">
    <source>
        <dbReference type="EMBL" id="KAJ6057492.1"/>
    </source>
</evidence>
<dbReference type="PANTHER" id="PTHR42748">
    <property type="entry name" value="NITROGEN METABOLITE REPRESSION PROTEIN NMRA FAMILY MEMBER"/>
    <property type="match status" value="1"/>
</dbReference>
<reference evidence="4" key="1">
    <citation type="journal article" date="2023" name="IMA Fungus">
        <title>Comparative genomic study of the Penicillium genus elucidates a diverse pangenome and 15 lateral gene transfer events.</title>
        <authorList>
            <person name="Petersen C."/>
            <person name="Sorensen T."/>
            <person name="Nielsen M.R."/>
            <person name="Sondergaard T.E."/>
            <person name="Sorensen J.L."/>
            <person name="Fitzpatrick D.A."/>
            <person name="Frisvad J.C."/>
            <person name="Nielsen K.L."/>
        </authorList>
    </citation>
    <scope>NUCLEOTIDE SEQUENCE</scope>
    <source>
        <strain evidence="4">IBT 15450</strain>
    </source>
</reference>
<dbReference type="Gene3D" id="3.90.25.10">
    <property type="entry name" value="UDP-galactose 4-epimerase, domain 1"/>
    <property type="match status" value="1"/>
</dbReference>
<sequence>MVPKVVLITGATGTQGGAVARILLQHPDQYIVRCLTRNPESDKAQALDKLGAVSVRGDLTVPSSLSVPLKGAWGVFGVTDFYDTNIVDDPLSEEQQGRNLAKAAAEAGVECFLWSTLPSSSEISGGQFITQLYEGKHNVDAYIRQIGLPGVFIFTGNFYENMITRKYVSYDPITDKITMKRPILKPDASITTLYVEKDLGAVCKAVWDQWDDKKTRLDGKYLLAAGAHETPSYMAQVLEKVSGKKVEYSTLPTTGIPERDIMLNLYNAVGMHPNRTLPTEEIQALGLNLHTVDSYYRQRLLPHLGLPSVN</sequence>
<name>A0AAD6NEC0_PENCN</name>
<comment type="similarity">
    <text evidence="1">Belongs to the NmrA-type oxidoreductase family.</text>
</comment>
<feature type="domain" description="NmrA-like" evidence="3">
    <location>
        <begin position="4"/>
        <end position="254"/>
    </location>
</feature>
<accession>A0AAD6NEC0</accession>
<keyword evidence="5" id="KW-1185">Reference proteome</keyword>
<dbReference type="InterPro" id="IPR036291">
    <property type="entry name" value="NAD(P)-bd_dom_sf"/>
</dbReference>
<organism evidence="4 5">
    <name type="scientific">Penicillium canescens</name>
    <dbReference type="NCBI Taxonomy" id="5083"/>
    <lineage>
        <taxon>Eukaryota</taxon>
        <taxon>Fungi</taxon>
        <taxon>Dikarya</taxon>
        <taxon>Ascomycota</taxon>
        <taxon>Pezizomycotina</taxon>
        <taxon>Eurotiomycetes</taxon>
        <taxon>Eurotiomycetidae</taxon>
        <taxon>Eurotiales</taxon>
        <taxon>Aspergillaceae</taxon>
        <taxon>Penicillium</taxon>
    </lineage>
</organism>
<dbReference type="InterPro" id="IPR051164">
    <property type="entry name" value="NmrA-like_oxidored"/>
</dbReference>
<dbReference type="EMBL" id="JAQJZL010000001">
    <property type="protein sequence ID" value="KAJ6057492.1"/>
    <property type="molecule type" value="Genomic_DNA"/>
</dbReference>
<proteinExistence type="inferred from homology"/>
<evidence type="ECO:0000256" key="2">
    <source>
        <dbReference type="ARBA" id="ARBA00022857"/>
    </source>
</evidence>
<dbReference type="SUPFAM" id="SSF51735">
    <property type="entry name" value="NAD(P)-binding Rossmann-fold domains"/>
    <property type="match status" value="1"/>
</dbReference>
<dbReference type="PANTHER" id="PTHR42748:SF7">
    <property type="entry name" value="NMRA LIKE REDOX SENSOR 1-RELATED"/>
    <property type="match status" value="1"/>
</dbReference>
<dbReference type="Pfam" id="PF05368">
    <property type="entry name" value="NmrA"/>
    <property type="match status" value="1"/>
</dbReference>
<evidence type="ECO:0000259" key="3">
    <source>
        <dbReference type="Pfam" id="PF05368"/>
    </source>
</evidence>
<keyword evidence="2" id="KW-0521">NADP</keyword>
<protein>
    <recommendedName>
        <fullName evidence="3">NmrA-like domain-containing protein</fullName>
    </recommendedName>
</protein>
<gene>
    <name evidence="4" type="ORF">N7460_000766</name>
</gene>
<dbReference type="Proteomes" id="UP001219568">
    <property type="component" value="Unassembled WGS sequence"/>
</dbReference>
<dbReference type="InterPro" id="IPR008030">
    <property type="entry name" value="NmrA-like"/>
</dbReference>
<evidence type="ECO:0000256" key="1">
    <source>
        <dbReference type="ARBA" id="ARBA00006328"/>
    </source>
</evidence>
<reference evidence="4" key="2">
    <citation type="submission" date="2023-01" db="EMBL/GenBank/DDBJ databases">
        <authorList>
            <person name="Petersen C."/>
        </authorList>
    </citation>
    <scope>NUCLEOTIDE SEQUENCE</scope>
    <source>
        <strain evidence="4">IBT 15450</strain>
    </source>
</reference>
<comment type="caution">
    <text evidence="4">The sequence shown here is derived from an EMBL/GenBank/DDBJ whole genome shotgun (WGS) entry which is preliminary data.</text>
</comment>
<dbReference type="AlphaFoldDB" id="A0AAD6NEC0"/>